<sequence>MIYPDYYEVQAQKLAGTLDAVYPYGSYSLKYNPKKIPVILHTQTVQSNGLVAWAPKRAEFYTTPHQSIYAQDWLEQLALHEFRHVVQIDKIHSNMPGWLKVLFGEQVSALAFGGYLPWWFIEGDAVVAETALSNYGRGRFPSFLMEHRAQVVEKGAFSYDKAYLGSYRDFVPDHYKLGYYLVGHTKERYGNQVWEEVLTRTGQKPLSLSPVNKTLKDYTGLNKKQLYQSVFDSLQTVWLKEDKSFQPKSFDVFSQPNAVFTNYRYNHWLNDSVLFSYKTSYDGIPSFVKVKPDGKEKKLVFPGIVFNESASYIGEWIVWSEQISDLRWQHSGHSLLRLFNTGNKKRLEIKTEHKCFSPVISPQKDKIAVVETDFSSNYYLSVYQLPGGKLLQRFQTPGNNYFFTPEWLTNNQVAVIVLTKEGKRLATIDFSEDKMEMLTTRDLGELKHLRAHADWLYFISSYSGKNSLYRLNLSNRKIEKIFEPRFGVESPAISPDGKNIALSDYTASGFRLIQISLENINTSPLDDVEPALYPLAEKLAALEPGIPVFPDSTEEKYASEKYSKTANLFKFHSWAPVYINTESYEFFPGVSLMSQNVLGTSETVIGYKWDHTENTGRFTLDYTFKGWYPVFDFSLTQGPRASSYYQIMQNTDNQGNVVSQDTVLRKFTWGQTNAGLNVRLPLNLNKGPFYRIIQPEVQYGFNFYNGHDSAPEQFRGGNFHSLGYRLYFHQLLRQSYRDMYPNFGIILDGSYRHSPVGLLRAGEISSLQSVLYLPGVLNNHGIKVYAGAQHKNTGGRLGFSDVVRYARGWGRINTTDIYTAGVDYKLPLFYPDMNLLGLLYVRRIKGALFADYTRLKGNFYSDGQITGTFVKDITSMGTELTADVNFVRFYAPSSIGFRASYLPEMKNVYFDFLFSIDFTSF</sequence>
<dbReference type="Proteomes" id="UP000266441">
    <property type="component" value="Unassembled WGS sequence"/>
</dbReference>
<keyword evidence="2" id="KW-1185">Reference proteome</keyword>
<dbReference type="AlphaFoldDB" id="A0A399CW12"/>
<reference evidence="1 2" key="1">
    <citation type="journal article" date="2015" name="Int. J. Syst. Evol. Microbiol.">
        <title>Mariniphaga sediminis sp. nov., isolated from coastal sediment.</title>
        <authorList>
            <person name="Wang F.Q."/>
            <person name="Shen Q.Y."/>
            <person name="Chen G.J."/>
            <person name="Du Z.J."/>
        </authorList>
    </citation>
    <scope>NUCLEOTIDE SEQUENCE [LARGE SCALE GENOMIC DNA]</scope>
    <source>
        <strain evidence="1 2">SY21</strain>
    </source>
</reference>
<gene>
    <name evidence="1" type="ORF">D1164_20850</name>
</gene>
<dbReference type="InterPro" id="IPR011042">
    <property type="entry name" value="6-blade_b-propeller_TolB-like"/>
</dbReference>
<dbReference type="EMBL" id="QWET01000024">
    <property type="protein sequence ID" value="RIH63178.1"/>
    <property type="molecule type" value="Genomic_DNA"/>
</dbReference>
<evidence type="ECO:0000313" key="1">
    <source>
        <dbReference type="EMBL" id="RIH63178.1"/>
    </source>
</evidence>
<accession>A0A399CW12</accession>
<evidence type="ECO:0008006" key="3">
    <source>
        <dbReference type="Google" id="ProtNLM"/>
    </source>
</evidence>
<evidence type="ECO:0000313" key="2">
    <source>
        <dbReference type="Proteomes" id="UP000266441"/>
    </source>
</evidence>
<dbReference type="SUPFAM" id="SSF82171">
    <property type="entry name" value="DPP6 N-terminal domain-like"/>
    <property type="match status" value="1"/>
</dbReference>
<proteinExistence type="predicted"/>
<protein>
    <recommendedName>
        <fullName evidence="3">Peptidase MA-like domain-containing protein</fullName>
    </recommendedName>
</protein>
<dbReference type="PANTHER" id="PTHR36842:SF1">
    <property type="entry name" value="PROTEIN TOLB"/>
    <property type="match status" value="1"/>
</dbReference>
<organism evidence="1 2">
    <name type="scientific">Mariniphaga sediminis</name>
    <dbReference type="NCBI Taxonomy" id="1628158"/>
    <lineage>
        <taxon>Bacteria</taxon>
        <taxon>Pseudomonadati</taxon>
        <taxon>Bacteroidota</taxon>
        <taxon>Bacteroidia</taxon>
        <taxon>Marinilabiliales</taxon>
        <taxon>Prolixibacteraceae</taxon>
        <taxon>Mariniphaga</taxon>
    </lineage>
</organism>
<dbReference type="PANTHER" id="PTHR36842">
    <property type="entry name" value="PROTEIN TOLB HOMOLOG"/>
    <property type="match status" value="1"/>
</dbReference>
<dbReference type="Gene3D" id="2.120.10.30">
    <property type="entry name" value="TolB, C-terminal domain"/>
    <property type="match status" value="1"/>
</dbReference>
<comment type="caution">
    <text evidence="1">The sequence shown here is derived from an EMBL/GenBank/DDBJ whole genome shotgun (WGS) entry which is preliminary data.</text>
</comment>
<name>A0A399CW12_9BACT</name>